<gene>
    <name evidence="2" type="ORF">G0U57_018566</name>
</gene>
<feature type="compositionally biased region" description="Basic residues" evidence="1">
    <location>
        <begin position="261"/>
        <end position="270"/>
    </location>
</feature>
<evidence type="ECO:0000313" key="3">
    <source>
        <dbReference type="Proteomes" id="UP000765507"/>
    </source>
</evidence>
<dbReference type="AlphaFoldDB" id="A0A8T1S4F8"/>
<dbReference type="EMBL" id="JAHGAV010000694">
    <property type="protein sequence ID" value="KAG6924002.1"/>
    <property type="molecule type" value="Genomic_DNA"/>
</dbReference>
<evidence type="ECO:0000313" key="2">
    <source>
        <dbReference type="EMBL" id="KAG6924002.1"/>
    </source>
</evidence>
<protein>
    <submittedName>
        <fullName evidence="2">Nascent polypeptide-associated complex subunit alpha, muscle-specific form-like</fullName>
    </submittedName>
</protein>
<dbReference type="OrthoDB" id="9427235at2759"/>
<dbReference type="InterPro" id="IPR017956">
    <property type="entry name" value="AT_hook_DNA-bd_motif"/>
</dbReference>
<dbReference type="Proteomes" id="UP000765507">
    <property type="component" value="Unassembled WGS sequence"/>
</dbReference>
<feature type="compositionally biased region" description="Polar residues" evidence="1">
    <location>
        <begin position="94"/>
        <end position="109"/>
    </location>
</feature>
<reference evidence="2 3" key="1">
    <citation type="journal article" date="2020" name="G3 (Bethesda)">
        <title>Draft Genome of the Common Snapping Turtle, Chelydra serpentina, a Model for Phenotypic Plasticity in Reptiles.</title>
        <authorList>
            <person name="Das D."/>
            <person name="Singh S.K."/>
            <person name="Bierstedt J."/>
            <person name="Erickson A."/>
            <person name="Galli G.L.J."/>
            <person name="Crossley D.A. 2nd"/>
            <person name="Rhen T."/>
        </authorList>
    </citation>
    <scope>NUCLEOTIDE SEQUENCE [LARGE SCALE GENOMIC DNA]</scope>
    <source>
        <strain evidence="2">KW</strain>
    </source>
</reference>
<accession>A0A8T1S4F8</accession>
<feature type="compositionally biased region" description="Basic and acidic residues" evidence="1">
    <location>
        <begin position="7"/>
        <end position="26"/>
    </location>
</feature>
<organism evidence="2 3">
    <name type="scientific">Chelydra serpentina</name>
    <name type="common">Snapping turtle</name>
    <name type="synonym">Testudo serpentina</name>
    <dbReference type="NCBI Taxonomy" id="8475"/>
    <lineage>
        <taxon>Eukaryota</taxon>
        <taxon>Metazoa</taxon>
        <taxon>Chordata</taxon>
        <taxon>Craniata</taxon>
        <taxon>Vertebrata</taxon>
        <taxon>Euteleostomi</taxon>
        <taxon>Archelosauria</taxon>
        <taxon>Testudinata</taxon>
        <taxon>Testudines</taxon>
        <taxon>Cryptodira</taxon>
        <taxon>Durocryptodira</taxon>
        <taxon>Americhelydia</taxon>
        <taxon>Chelydroidea</taxon>
        <taxon>Chelydridae</taxon>
        <taxon>Chelydra</taxon>
    </lineage>
</organism>
<feature type="non-terminal residue" evidence="2">
    <location>
        <position position="1"/>
    </location>
</feature>
<feature type="compositionally biased region" description="Basic and acidic residues" evidence="1">
    <location>
        <begin position="130"/>
        <end position="139"/>
    </location>
</feature>
<feature type="region of interest" description="Disordered" evidence="1">
    <location>
        <begin position="1"/>
        <end position="381"/>
    </location>
</feature>
<comment type="caution">
    <text evidence="2">The sequence shown here is derived from an EMBL/GenBank/DDBJ whole genome shotgun (WGS) entry which is preliminary data.</text>
</comment>
<dbReference type="SMART" id="SM00384">
    <property type="entry name" value="AT_hook"/>
    <property type="match status" value="6"/>
</dbReference>
<dbReference type="PRINTS" id="PR00929">
    <property type="entry name" value="ATHOOK"/>
</dbReference>
<feature type="compositionally biased region" description="Low complexity" evidence="1">
    <location>
        <begin position="27"/>
        <end position="46"/>
    </location>
</feature>
<keyword evidence="3" id="KW-1185">Reference proteome</keyword>
<evidence type="ECO:0000256" key="1">
    <source>
        <dbReference type="SAM" id="MobiDB-lite"/>
    </source>
</evidence>
<sequence>MTQDMGLEDKLPDLGGRRELDQKDNDSGSSWASSISELALSSSGEELLPHRSQPASRRIEVESEDEASEPEMALRLSPVPLKPKRGRPPKNKSVEQPSQGKVQPLTGTPKSHARKPETKAPEPSSPTSKKISENDCPLEKRKRGRPPKVHRVPIAPSAESPRKRGRPPKAQCSLVAPSAESPRKQGRPPKVQCSPVIPSTELPRKRGRPPKIKSLEQLSHGEAQLPSSTPKSHIRKLETKAPELFLPGSETDSSGSNSRLEKRKQGRPPKVRGALVIPHTDLPGEWHQPSKSKSPEINKGDVQPPPGVPTSHIMKLETKMPELSSPRSRTSELPGEGEAQPSPSNPKPHAQKPGSSAPEPASSRSKTVSSEQPLEKRRRGR</sequence>
<dbReference type="GO" id="GO:0003677">
    <property type="term" value="F:DNA binding"/>
    <property type="evidence" value="ECO:0007669"/>
    <property type="project" value="InterPro"/>
</dbReference>
<feature type="compositionally biased region" description="Basic residues" evidence="1">
    <location>
        <begin position="140"/>
        <end position="151"/>
    </location>
</feature>
<feature type="compositionally biased region" description="Polar residues" evidence="1">
    <location>
        <begin position="362"/>
        <end position="372"/>
    </location>
</feature>
<name>A0A8T1S4F8_CHESE</name>
<proteinExistence type="predicted"/>